<gene>
    <name evidence="1" type="ORF">CYLTODRAFT_426144</name>
</gene>
<reference evidence="1 2" key="1">
    <citation type="journal article" date="2015" name="Fungal Genet. Biol.">
        <title>Evolution of novel wood decay mechanisms in Agaricales revealed by the genome sequences of Fistulina hepatica and Cylindrobasidium torrendii.</title>
        <authorList>
            <person name="Floudas D."/>
            <person name="Held B.W."/>
            <person name="Riley R."/>
            <person name="Nagy L.G."/>
            <person name="Koehler G."/>
            <person name="Ransdell A.S."/>
            <person name="Younus H."/>
            <person name="Chow J."/>
            <person name="Chiniquy J."/>
            <person name="Lipzen A."/>
            <person name="Tritt A."/>
            <person name="Sun H."/>
            <person name="Haridas S."/>
            <person name="LaButti K."/>
            <person name="Ohm R.A."/>
            <person name="Kues U."/>
            <person name="Blanchette R.A."/>
            <person name="Grigoriev I.V."/>
            <person name="Minto R.E."/>
            <person name="Hibbett D.S."/>
        </authorList>
    </citation>
    <scope>NUCLEOTIDE SEQUENCE [LARGE SCALE GENOMIC DNA]</scope>
    <source>
        <strain evidence="1 2">FP15055 ss-10</strain>
    </source>
</reference>
<evidence type="ECO:0000313" key="1">
    <source>
        <dbReference type="EMBL" id="KIY63401.1"/>
    </source>
</evidence>
<name>A0A0D7B1L6_9AGAR</name>
<evidence type="ECO:0008006" key="3">
    <source>
        <dbReference type="Google" id="ProtNLM"/>
    </source>
</evidence>
<keyword evidence="2" id="KW-1185">Reference proteome</keyword>
<protein>
    <recommendedName>
        <fullName evidence="3">F-box domain-containing protein</fullName>
    </recommendedName>
</protein>
<dbReference type="EMBL" id="KN880699">
    <property type="protein sequence ID" value="KIY63401.1"/>
    <property type="molecule type" value="Genomic_DNA"/>
</dbReference>
<sequence length="398" mass="44978">MASLPPEVKSKIIDLLEDTEATGVPCREYGALSLLWPDVLFRIREHRFRTVNLENRARVRLLLEIIEGAPSVGTMVRKVKVKPGMFTAERAMLYTPSNLPLLFAALSRVTSISLLNLGPSSIHLIHSLPPTVTDVCLYVSDVSIDNILESLIALPGLESLAIRGYWGTNRCTSLQRNLVQFTALRRLEIDADILIMERVMSPELFPNVECFIIKHAAISSQSRVWHLDQLLRKWDATLKEIHLPRPSTRFVSNSCVTLPTALESMYFDIFLTGGEVCDHDHLTFFTRALEDRRSAGRTLKSLRIGVQFDYADDADPQDPMLRRFDEIVSSPELGLQHLEWSIHWYRRGDIGANNAIGVDVHLLNEIIFPNIDARFFQADGRKAFSTTAVVVVKETLVF</sequence>
<dbReference type="AlphaFoldDB" id="A0A0D7B1L6"/>
<dbReference type="Proteomes" id="UP000054007">
    <property type="component" value="Unassembled WGS sequence"/>
</dbReference>
<accession>A0A0D7B1L6</accession>
<proteinExistence type="predicted"/>
<evidence type="ECO:0000313" key="2">
    <source>
        <dbReference type="Proteomes" id="UP000054007"/>
    </source>
</evidence>
<organism evidence="1 2">
    <name type="scientific">Cylindrobasidium torrendii FP15055 ss-10</name>
    <dbReference type="NCBI Taxonomy" id="1314674"/>
    <lineage>
        <taxon>Eukaryota</taxon>
        <taxon>Fungi</taxon>
        <taxon>Dikarya</taxon>
        <taxon>Basidiomycota</taxon>
        <taxon>Agaricomycotina</taxon>
        <taxon>Agaricomycetes</taxon>
        <taxon>Agaricomycetidae</taxon>
        <taxon>Agaricales</taxon>
        <taxon>Marasmiineae</taxon>
        <taxon>Physalacriaceae</taxon>
        <taxon>Cylindrobasidium</taxon>
    </lineage>
</organism>